<comment type="caution">
    <text evidence="2">The sequence shown here is derived from an EMBL/GenBank/DDBJ whole genome shotgun (WGS) entry which is preliminary data.</text>
</comment>
<feature type="region of interest" description="Disordered" evidence="1">
    <location>
        <begin position="1"/>
        <end position="98"/>
    </location>
</feature>
<feature type="compositionally biased region" description="Basic and acidic residues" evidence="1">
    <location>
        <begin position="127"/>
        <end position="136"/>
    </location>
</feature>
<dbReference type="PANTHER" id="PTHR37256">
    <property type="entry name" value="E1A-BINDING PROTEIN P400-LIKE"/>
    <property type="match status" value="1"/>
</dbReference>
<dbReference type="EMBL" id="BKCP01007181">
    <property type="protein sequence ID" value="GER45133.1"/>
    <property type="molecule type" value="Genomic_DNA"/>
</dbReference>
<reference evidence="3" key="1">
    <citation type="journal article" date="2019" name="Curr. Biol.">
        <title>Genome Sequence of Striga asiatica Provides Insight into the Evolution of Plant Parasitism.</title>
        <authorList>
            <person name="Yoshida S."/>
            <person name="Kim S."/>
            <person name="Wafula E.K."/>
            <person name="Tanskanen J."/>
            <person name="Kim Y.M."/>
            <person name="Honaas L."/>
            <person name="Yang Z."/>
            <person name="Spallek T."/>
            <person name="Conn C.E."/>
            <person name="Ichihashi Y."/>
            <person name="Cheong K."/>
            <person name="Cui S."/>
            <person name="Der J.P."/>
            <person name="Gundlach H."/>
            <person name="Jiao Y."/>
            <person name="Hori C."/>
            <person name="Ishida J.K."/>
            <person name="Kasahara H."/>
            <person name="Kiba T."/>
            <person name="Kim M.S."/>
            <person name="Koo N."/>
            <person name="Laohavisit A."/>
            <person name="Lee Y.H."/>
            <person name="Lumba S."/>
            <person name="McCourt P."/>
            <person name="Mortimer J.C."/>
            <person name="Mutuku J.M."/>
            <person name="Nomura T."/>
            <person name="Sasaki-Sekimoto Y."/>
            <person name="Seto Y."/>
            <person name="Wang Y."/>
            <person name="Wakatake T."/>
            <person name="Sakakibara H."/>
            <person name="Demura T."/>
            <person name="Yamaguchi S."/>
            <person name="Yoneyama K."/>
            <person name="Manabe R.I."/>
            <person name="Nelson D.C."/>
            <person name="Schulman A.H."/>
            <person name="Timko M.P."/>
            <person name="dePamphilis C.W."/>
            <person name="Choi D."/>
            <person name="Shirasu K."/>
        </authorList>
    </citation>
    <scope>NUCLEOTIDE SEQUENCE [LARGE SCALE GENOMIC DNA]</scope>
    <source>
        <strain evidence="3">cv. UVA1</strain>
    </source>
</reference>
<dbReference type="PANTHER" id="PTHR37256:SF1">
    <property type="entry name" value="MYB-LIKE PROTEIN A"/>
    <property type="match status" value="1"/>
</dbReference>
<evidence type="ECO:0000313" key="2">
    <source>
        <dbReference type="EMBL" id="GER45133.1"/>
    </source>
</evidence>
<name>A0A5A7QIK2_STRAF</name>
<sequence>MRGERSSPLKPKNGELQTGRLQTMGSPNLPGAYIRTLVKQLSSSKARNPPPPPNSGRISMARENPGPSCQSPEDNQSPDTKRARRRVQTRKLNPVGPIDLAKARREVVTALKIHRAREKGQSGPEPDTSKEAKLESGHNATDFNGVGGINGAVNYSAANFPSYSGFYSPYQPWPVSQLGPPWFFSGNDDFALPAQALGLNLNLQDFGDLEIRSGAGSSSVSYSASPPSISNACPDPPAAEVEEMMPIEDRLTDLENRGPDRDFSSSPFDEAVVEFPAWLSADCDRCLPDYSDFGGSGTGAGSGDADLPCMDIEEIEGMDGDWLD</sequence>
<proteinExistence type="predicted"/>
<dbReference type="OrthoDB" id="692030at2759"/>
<feature type="compositionally biased region" description="Polar residues" evidence="1">
    <location>
        <begin position="15"/>
        <end position="26"/>
    </location>
</feature>
<dbReference type="AlphaFoldDB" id="A0A5A7QIK2"/>
<evidence type="ECO:0000313" key="3">
    <source>
        <dbReference type="Proteomes" id="UP000325081"/>
    </source>
</evidence>
<keyword evidence="3" id="KW-1185">Reference proteome</keyword>
<feature type="region of interest" description="Disordered" evidence="1">
    <location>
        <begin position="114"/>
        <end position="139"/>
    </location>
</feature>
<feature type="compositionally biased region" description="Polar residues" evidence="1">
    <location>
        <begin position="67"/>
        <end position="78"/>
    </location>
</feature>
<protein>
    <submittedName>
        <fullName evidence="2">Hydroxyproline-rich glycoprotein</fullName>
    </submittedName>
</protein>
<accession>A0A5A7QIK2</accession>
<evidence type="ECO:0000256" key="1">
    <source>
        <dbReference type="SAM" id="MobiDB-lite"/>
    </source>
</evidence>
<dbReference type="Proteomes" id="UP000325081">
    <property type="component" value="Unassembled WGS sequence"/>
</dbReference>
<organism evidence="2 3">
    <name type="scientific">Striga asiatica</name>
    <name type="common">Asiatic witchweed</name>
    <name type="synonym">Buchnera asiatica</name>
    <dbReference type="NCBI Taxonomy" id="4170"/>
    <lineage>
        <taxon>Eukaryota</taxon>
        <taxon>Viridiplantae</taxon>
        <taxon>Streptophyta</taxon>
        <taxon>Embryophyta</taxon>
        <taxon>Tracheophyta</taxon>
        <taxon>Spermatophyta</taxon>
        <taxon>Magnoliopsida</taxon>
        <taxon>eudicotyledons</taxon>
        <taxon>Gunneridae</taxon>
        <taxon>Pentapetalae</taxon>
        <taxon>asterids</taxon>
        <taxon>lamiids</taxon>
        <taxon>Lamiales</taxon>
        <taxon>Orobanchaceae</taxon>
        <taxon>Buchnereae</taxon>
        <taxon>Striga</taxon>
    </lineage>
</organism>
<gene>
    <name evidence="2" type="ORF">STAS_22054</name>
</gene>